<keyword evidence="1" id="KW-1133">Transmembrane helix</keyword>
<feature type="transmembrane region" description="Helical" evidence="1">
    <location>
        <begin position="98"/>
        <end position="120"/>
    </location>
</feature>
<evidence type="ECO:0008006" key="4">
    <source>
        <dbReference type="Google" id="ProtNLM"/>
    </source>
</evidence>
<sequence>MNHKTATSELFISIILIALLVFFLNPFEFWMKDSILMMISVALIIFFGMFSAFVWRENIRDEREGLHRMLAGRFAFLVGATMLVIGIIIQSFNNNLDTWLVATLGGMIFAKIAGLIYGHIKH</sequence>
<organism evidence="2 3">
    <name type="scientific">Candidatus Harrisonbacteria bacterium CG10_big_fil_rev_8_21_14_0_10_42_17</name>
    <dbReference type="NCBI Taxonomy" id="1974584"/>
    <lineage>
        <taxon>Bacteria</taxon>
        <taxon>Candidatus Harrisoniibacteriota</taxon>
    </lineage>
</organism>
<keyword evidence="1" id="KW-0812">Transmembrane</keyword>
<feature type="transmembrane region" description="Helical" evidence="1">
    <location>
        <begin position="35"/>
        <end position="54"/>
    </location>
</feature>
<feature type="transmembrane region" description="Helical" evidence="1">
    <location>
        <begin position="74"/>
        <end position="92"/>
    </location>
</feature>
<evidence type="ECO:0000256" key="1">
    <source>
        <dbReference type="SAM" id="Phobius"/>
    </source>
</evidence>
<feature type="transmembrane region" description="Helical" evidence="1">
    <location>
        <begin position="10"/>
        <end position="29"/>
    </location>
</feature>
<name>A0A2M6WIP4_9BACT</name>
<keyword evidence="1" id="KW-0472">Membrane</keyword>
<accession>A0A2M6WIP4</accession>
<dbReference type="Proteomes" id="UP000228635">
    <property type="component" value="Unassembled WGS sequence"/>
</dbReference>
<reference evidence="3" key="1">
    <citation type="submission" date="2017-09" db="EMBL/GenBank/DDBJ databases">
        <title>Depth-based differentiation of microbial function through sediment-hosted aquifers and enrichment of novel symbionts in the deep terrestrial subsurface.</title>
        <authorList>
            <person name="Probst A.J."/>
            <person name="Ladd B."/>
            <person name="Jarett J.K."/>
            <person name="Geller-Mcgrath D.E."/>
            <person name="Sieber C.M.K."/>
            <person name="Emerson J.B."/>
            <person name="Anantharaman K."/>
            <person name="Thomas B.C."/>
            <person name="Malmstrom R."/>
            <person name="Stieglmeier M."/>
            <person name="Klingl A."/>
            <person name="Woyke T."/>
            <person name="Ryan C.M."/>
            <person name="Banfield J.F."/>
        </authorList>
    </citation>
    <scope>NUCLEOTIDE SEQUENCE [LARGE SCALE GENOMIC DNA]</scope>
</reference>
<dbReference type="EMBL" id="PFBA01000013">
    <property type="protein sequence ID" value="PIT92670.1"/>
    <property type="molecule type" value="Genomic_DNA"/>
</dbReference>
<gene>
    <name evidence="2" type="ORF">COU08_01595</name>
</gene>
<evidence type="ECO:0000313" key="2">
    <source>
        <dbReference type="EMBL" id="PIT92670.1"/>
    </source>
</evidence>
<protein>
    <recommendedName>
        <fullName evidence="4">DUF2178 domain-containing protein</fullName>
    </recommendedName>
</protein>
<evidence type="ECO:0000313" key="3">
    <source>
        <dbReference type="Proteomes" id="UP000228635"/>
    </source>
</evidence>
<dbReference type="AlphaFoldDB" id="A0A2M6WIP4"/>
<comment type="caution">
    <text evidence="2">The sequence shown here is derived from an EMBL/GenBank/DDBJ whole genome shotgun (WGS) entry which is preliminary data.</text>
</comment>
<proteinExistence type="predicted"/>